<feature type="domain" description="RecF/RecN/SMC N-terminal" evidence="5">
    <location>
        <begin position="12"/>
        <end position="988"/>
    </location>
</feature>
<gene>
    <name evidence="6" type="ORF">GPU96_11g22770</name>
</gene>
<feature type="coiled-coil region" evidence="4">
    <location>
        <begin position="156"/>
        <end position="218"/>
    </location>
</feature>
<evidence type="ECO:0000259" key="5">
    <source>
        <dbReference type="Pfam" id="PF02463"/>
    </source>
</evidence>
<dbReference type="InterPro" id="IPR027417">
    <property type="entry name" value="P-loop_NTPase"/>
</dbReference>
<feature type="coiled-coil region" evidence="4">
    <location>
        <begin position="602"/>
        <end position="697"/>
    </location>
</feature>
<feature type="coiled-coil region" evidence="4">
    <location>
        <begin position="732"/>
        <end position="759"/>
    </location>
</feature>
<dbReference type="PANTHER" id="PTHR45916:SF1">
    <property type="entry name" value="STRUCTURAL MAINTENANCE OF CHROMOSOMES PROTEIN 5"/>
    <property type="match status" value="1"/>
</dbReference>
<dbReference type="Pfam" id="PF02463">
    <property type="entry name" value="SMC_N"/>
    <property type="match status" value="1"/>
</dbReference>
<keyword evidence="3 4" id="KW-0175">Coiled coil</keyword>
<reference evidence="6" key="1">
    <citation type="submission" date="2021-05" db="EMBL/GenBank/DDBJ databases">
        <title>Encephalitozoon hellem ATCC 50604 Complete Genome.</title>
        <authorList>
            <person name="Mascarenhas dos Santos A.C."/>
            <person name="Julian A.T."/>
            <person name="Pombert J.-F."/>
        </authorList>
    </citation>
    <scope>NUCLEOTIDE SEQUENCE</scope>
    <source>
        <strain evidence="6">ATCC 50604</strain>
    </source>
</reference>
<dbReference type="Gene3D" id="3.40.50.300">
    <property type="entry name" value="P-loop containing nucleotide triphosphate hydrolases"/>
    <property type="match status" value="2"/>
</dbReference>
<name>A0A9Q9CCT0_ENCHE</name>
<evidence type="ECO:0000256" key="4">
    <source>
        <dbReference type="SAM" id="Coils"/>
    </source>
</evidence>
<dbReference type="GO" id="GO:0030915">
    <property type="term" value="C:Smc5-Smc6 complex"/>
    <property type="evidence" value="ECO:0007669"/>
    <property type="project" value="TreeGrafter"/>
</dbReference>
<protein>
    <recommendedName>
        <fullName evidence="2">Structural maintenance of chromosomes protein 5</fullName>
    </recommendedName>
</protein>
<organism evidence="6 7">
    <name type="scientific">Encephalitozoon hellem</name>
    <name type="common">Microsporidian parasite</name>
    <dbReference type="NCBI Taxonomy" id="27973"/>
    <lineage>
        <taxon>Eukaryota</taxon>
        <taxon>Fungi</taxon>
        <taxon>Fungi incertae sedis</taxon>
        <taxon>Microsporidia</taxon>
        <taxon>Unikaryonidae</taxon>
        <taxon>Encephalitozoon</taxon>
    </lineage>
</organism>
<dbReference type="PANTHER" id="PTHR45916">
    <property type="entry name" value="STRUCTURAL MAINTENANCE OF CHROMOSOMES PROTEIN 5"/>
    <property type="match status" value="1"/>
</dbReference>
<evidence type="ECO:0000256" key="3">
    <source>
        <dbReference type="ARBA" id="ARBA00023054"/>
    </source>
</evidence>
<feature type="coiled-coil region" evidence="4">
    <location>
        <begin position="312"/>
        <end position="346"/>
    </location>
</feature>
<evidence type="ECO:0000313" key="6">
    <source>
        <dbReference type="EMBL" id="UTX44473.1"/>
    </source>
</evidence>
<accession>A0A9Q9CCT0</accession>
<proteinExistence type="inferred from homology"/>
<dbReference type="Proteomes" id="UP001059546">
    <property type="component" value="Chromosome XI"/>
</dbReference>
<comment type="similarity">
    <text evidence="1">Belongs to the SMC family. SMC5 subfamily.</text>
</comment>
<dbReference type="SUPFAM" id="SSF52540">
    <property type="entry name" value="P-loop containing nucleoside triphosphate hydrolases"/>
    <property type="match status" value="1"/>
</dbReference>
<evidence type="ECO:0000313" key="7">
    <source>
        <dbReference type="Proteomes" id="UP001059546"/>
    </source>
</evidence>
<dbReference type="GO" id="GO:0005634">
    <property type="term" value="C:nucleus"/>
    <property type="evidence" value="ECO:0007669"/>
    <property type="project" value="TreeGrafter"/>
</dbReference>
<dbReference type="GO" id="GO:0003697">
    <property type="term" value="F:single-stranded DNA binding"/>
    <property type="evidence" value="ECO:0007669"/>
    <property type="project" value="TreeGrafter"/>
</dbReference>
<dbReference type="AlphaFoldDB" id="A0A9Q9CCT0"/>
<evidence type="ECO:0000256" key="2">
    <source>
        <dbReference type="ARBA" id="ARBA00018687"/>
    </source>
</evidence>
<dbReference type="EMBL" id="CP075157">
    <property type="protein sequence ID" value="UTX44473.1"/>
    <property type="molecule type" value="Genomic_DNA"/>
</dbReference>
<sequence length="1025" mass="120157">MSGFKDGNVVYMELENFQTFKKMSLRFCPSFNFIAGPNGSGKSSIANAMVLVFGGTPKIIGRGKSVGEYVRFGESEARIEVGVWIKGKEIRLCRNISRSSQSRYFADGRPCKRTEYEELVGKLRENVGNLCQFLPQEKVSEFTRLSPEGLLREVLLAVGEEEILKHMKELEELEAERNKVADVLESYFRKKECIERAVEILERDVKRANEKKKKEERVRIMSEKRDWIQYKLYTDEYVAIKKMIGLLKKQVEMRDEEMTRIEDKIAELKSSEAYKEINNLFGSLEEYDTNLIDLVEKIRSIHQEAEMLGIDKESLRSKREKRLENAERLEKEILDLQEEISKFEIPPHPGELDESRTKVLEVKMSDLMRMRGKIQHESSELKRLVDELGLKRKKFHEMDEVRLQMLKKYHTDTYKAVCWLRENKHQFKDEIIEPPFVQLRIKDARYAPEVENFLGFQSLSPFICKSTEDFEVFVRIMKDEKKWMINAIEAIKTDKRLCRGEEAISKEILKELGFEGVLSDFIECREEIMSYLVVAGHFDLIPVSKTNVDEGLVFRKTNVKRMAAGGRYIEIKKSRYGPEHAVIYNPLKSQNLFSHNLSLEELEGIEKELEKRNLTRRENEEKLKEILKDCEAIDKELQELYKKRSSYNSQIMEIKRKEARVQVLRGSMNRKNLEIKMLKDTKDLDEEEVKIDKAKEKLEVAWKSECDELSRCLADEGYFNMFRSTFKLFREITNVNKNIEDLEENKKMIEKGRKGLEEDIIEKRKESCRLKKAIEEKKIRLEKIERKKEYDEALAQLPDTIDELDEEIIKEKAQIKIYAVDSKAMGEFEVREQDLKELNENISKCSNILENVKKKILDIKSILIDKIGRMTSKMDEQFGNLFKKIGGDGRVMFIYDGLDTCKWKFNIMVKFRDGDSLEILNSHRQSGGERSVAIILFLLAIQHYKPSPFRLVDEINQGMDKHNEKLVHDILVALSEEQNEQFFMITPKIAPNLNYSQNMKVIVLYSSQDCGKQEDFIKYRSRTLT</sequence>
<dbReference type="GO" id="GO:0000724">
    <property type="term" value="P:double-strand break repair via homologous recombination"/>
    <property type="evidence" value="ECO:0007669"/>
    <property type="project" value="TreeGrafter"/>
</dbReference>
<evidence type="ECO:0000256" key="1">
    <source>
        <dbReference type="ARBA" id="ARBA00010171"/>
    </source>
</evidence>
<dbReference type="InterPro" id="IPR003395">
    <property type="entry name" value="RecF/RecN/SMC_N"/>
</dbReference>